<dbReference type="SUPFAM" id="SSF47005">
    <property type="entry name" value="Peripheral subunit-binding domain of 2-oxo acid dehydrogenase complex"/>
    <property type="match status" value="1"/>
</dbReference>
<dbReference type="InterPro" id="IPR036625">
    <property type="entry name" value="E3-bd_dom_sf"/>
</dbReference>
<reference evidence="14" key="1">
    <citation type="submission" date="2021-04" db="EMBL/GenBank/DDBJ databases">
        <authorList>
            <person name="Chebbi M.A.C M."/>
        </authorList>
    </citation>
    <scope>NUCLEOTIDE SEQUENCE</scope>
</reference>
<dbReference type="FunFam" id="2.40.50.100:FF:000013">
    <property type="entry name" value="Dihydrolipoamide acetyltransferase component of pyruvate dehydrogenase complex"/>
    <property type="match status" value="1"/>
</dbReference>
<dbReference type="OrthoDB" id="202158at2759"/>
<keyword evidence="15" id="KW-1185">Reference proteome</keyword>
<evidence type="ECO:0000256" key="3">
    <source>
        <dbReference type="ARBA" id="ARBA00007317"/>
    </source>
</evidence>
<keyword evidence="7" id="KW-0496">Mitochondrion</keyword>
<dbReference type="InterPro" id="IPR004167">
    <property type="entry name" value="PSBD"/>
</dbReference>
<dbReference type="PROSITE" id="PS50968">
    <property type="entry name" value="BIOTINYL_LIPOYL"/>
    <property type="match status" value="1"/>
</dbReference>
<evidence type="ECO:0000256" key="4">
    <source>
        <dbReference type="ARBA" id="ARBA00022679"/>
    </source>
</evidence>
<protein>
    <recommendedName>
        <fullName evidence="10">Dihydrolipoamide acetyltransferase component of pyruvate dehydrogenase complex</fullName>
        <ecNumber evidence="10">2.3.1.-</ecNumber>
    </recommendedName>
</protein>
<comment type="catalytic activity">
    <reaction evidence="9">
        <text>N(6)-[(R)-dihydrolipoyl]-L-lysyl-[protein] + 2-methylpropanoyl-CoA = N(6)-[(R)-S(8)-2-methylpropanoyldihydrolipoyl]-L-lysyl-[protein] + CoA</text>
        <dbReference type="Rhea" id="RHEA:18865"/>
        <dbReference type="Rhea" id="RHEA-COMP:10475"/>
        <dbReference type="Rhea" id="RHEA-COMP:10497"/>
        <dbReference type="ChEBI" id="CHEBI:57287"/>
        <dbReference type="ChEBI" id="CHEBI:57338"/>
        <dbReference type="ChEBI" id="CHEBI:83100"/>
        <dbReference type="ChEBI" id="CHEBI:83142"/>
        <dbReference type="EC" id="2.3.1.168"/>
    </reaction>
    <physiologicalReaction direction="left-to-right" evidence="9">
        <dbReference type="Rhea" id="RHEA:18866"/>
    </physiologicalReaction>
</comment>
<dbReference type="SUPFAM" id="SSF52777">
    <property type="entry name" value="CoA-dependent acyltransferases"/>
    <property type="match status" value="1"/>
</dbReference>
<sequence>MAWTARFFPIIKLGRGNRLLSITCINNGPVIPFKLSDIGEGIKEVTVKEWFVKPGDKVSQFDNICEVQSDKASVTITSRYDGQIKALHYKVEEVALVGDALVDIELPDDTSQEVASPGLGVNEQTISPPDKDNINLSNLIQSKGDTNEFSKTNQGENFNNNKILTTPAVRRLAAENNIDLKEVPATGKAGRILKEDLLAFLDKDPGKFIKPEGNHQEDENGGDPQIVPLIGYQKHMWKTMSQSQNIPHFVYCDECDITKLVELRNESKDYLENQGISLSFTPFFVKATSKALEKYPRLNSWLDEQAQALKTFKTHNISLAMDTPQGLVVPNIKDVKNLTIADIARELNRLQAFGQKAAFPLNDVTGGTFSLSNIGAIGGTYAKPMILPPQIIIGVIGKLQKLPRFDQNGTIKSANIISISWAADHRVVDGATVARFSNLWKFYLENPSLLII</sequence>
<evidence type="ECO:0000313" key="14">
    <source>
        <dbReference type="EMBL" id="CAG5101565.1"/>
    </source>
</evidence>
<evidence type="ECO:0000259" key="13">
    <source>
        <dbReference type="PROSITE" id="PS51826"/>
    </source>
</evidence>
<dbReference type="EMBL" id="CAJNRD030001123">
    <property type="protein sequence ID" value="CAG5101565.1"/>
    <property type="molecule type" value="Genomic_DNA"/>
</dbReference>
<dbReference type="GO" id="GO:0005829">
    <property type="term" value="C:cytosol"/>
    <property type="evidence" value="ECO:0007669"/>
    <property type="project" value="UniProtKB-ARBA"/>
</dbReference>
<dbReference type="InterPro" id="IPR023213">
    <property type="entry name" value="CAT-like_dom_sf"/>
</dbReference>
<evidence type="ECO:0000256" key="9">
    <source>
        <dbReference type="ARBA" id="ARBA00051775"/>
    </source>
</evidence>
<evidence type="ECO:0000259" key="12">
    <source>
        <dbReference type="PROSITE" id="PS50968"/>
    </source>
</evidence>
<dbReference type="FunFam" id="4.10.320.10:FF:000002">
    <property type="entry name" value="Dihydrolipoamide acetyltransferase component of pyruvate dehydrogenase complex"/>
    <property type="match status" value="1"/>
</dbReference>
<gene>
    <name evidence="14" type="ORF">HICCMSTLAB_LOCUS10467</name>
</gene>
<dbReference type="PROSITE" id="PS00189">
    <property type="entry name" value="LIPOYL"/>
    <property type="match status" value="1"/>
</dbReference>
<dbReference type="Pfam" id="PF00364">
    <property type="entry name" value="Biotin_lipoyl"/>
    <property type="match status" value="1"/>
</dbReference>
<evidence type="ECO:0000256" key="6">
    <source>
        <dbReference type="ARBA" id="ARBA00022946"/>
    </source>
</evidence>
<dbReference type="Gene3D" id="3.30.559.10">
    <property type="entry name" value="Chloramphenicol acetyltransferase-like domain"/>
    <property type="match status" value="1"/>
</dbReference>
<dbReference type="Gene3D" id="4.10.320.10">
    <property type="entry name" value="E3-binding domain"/>
    <property type="match status" value="1"/>
</dbReference>
<keyword evidence="8 10" id="KW-0012">Acyltransferase</keyword>
<dbReference type="GO" id="GO:0016407">
    <property type="term" value="F:acetyltransferase activity"/>
    <property type="evidence" value="ECO:0007669"/>
    <property type="project" value="TreeGrafter"/>
</dbReference>
<evidence type="ECO:0000313" key="15">
    <source>
        <dbReference type="Proteomes" id="UP000786811"/>
    </source>
</evidence>
<dbReference type="InterPro" id="IPR050743">
    <property type="entry name" value="2-oxoacid_DH_E2_comp"/>
</dbReference>
<feature type="domain" description="Peripheral subunit-binding (PSBD)" evidence="13">
    <location>
        <begin position="164"/>
        <end position="201"/>
    </location>
</feature>
<evidence type="ECO:0000256" key="2">
    <source>
        <dbReference type="ARBA" id="ARBA00004305"/>
    </source>
</evidence>
<dbReference type="GO" id="GO:0005759">
    <property type="term" value="C:mitochondrial matrix"/>
    <property type="evidence" value="ECO:0007669"/>
    <property type="project" value="UniProtKB-SubCell"/>
</dbReference>
<comment type="cofactor">
    <cofactor evidence="1 10">
        <name>(R)-lipoate</name>
        <dbReference type="ChEBI" id="CHEBI:83088"/>
    </cofactor>
</comment>
<keyword evidence="6" id="KW-0809">Transit peptide</keyword>
<accession>A0A8J2MQP3</accession>
<evidence type="ECO:0000256" key="8">
    <source>
        <dbReference type="ARBA" id="ARBA00023315"/>
    </source>
</evidence>
<evidence type="ECO:0000256" key="5">
    <source>
        <dbReference type="ARBA" id="ARBA00022823"/>
    </source>
</evidence>
<organism evidence="14 15">
    <name type="scientific">Cotesia congregata</name>
    <name type="common">Parasitoid wasp</name>
    <name type="synonym">Apanteles congregatus</name>
    <dbReference type="NCBI Taxonomy" id="51543"/>
    <lineage>
        <taxon>Eukaryota</taxon>
        <taxon>Metazoa</taxon>
        <taxon>Ecdysozoa</taxon>
        <taxon>Arthropoda</taxon>
        <taxon>Hexapoda</taxon>
        <taxon>Insecta</taxon>
        <taxon>Pterygota</taxon>
        <taxon>Neoptera</taxon>
        <taxon>Endopterygota</taxon>
        <taxon>Hymenoptera</taxon>
        <taxon>Apocrita</taxon>
        <taxon>Ichneumonoidea</taxon>
        <taxon>Braconidae</taxon>
        <taxon>Microgastrinae</taxon>
        <taxon>Cotesia</taxon>
    </lineage>
</organism>
<comment type="similarity">
    <text evidence="3 10">Belongs to the 2-oxoacid dehydrogenase family.</text>
</comment>
<comment type="caution">
    <text evidence="14">The sequence shown here is derived from an EMBL/GenBank/DDBJ whole genome shotgun (WGS) entry which is preliminary data.</text>
</comment>
<evidence type="ECO:0000256" key="11">
    <source>
        <dbReference type="SAM" id="MobiDB-lite"/>
    </source>
</evidence>
<keyword evidence="5 10" id="KW-0450">Lipoyl</keyword>
<keyword evidence="4 10" id="KW-0808">Transferase</keyword>
<dbReference type="GO" id="GO:0031405">
    <property type="term" value="F:lipoic acid binding"/>
    <property type="evidence" value="ECO:0007669"/>
    <property type="project" value="TreeGrafter"/>
</dbReference>
<dbReference type="Pfam" id="PF02817">
    <property type="entry name" value="E3_binding"/>
    <property type="match status" value="1"/>
</dbReference>
<dbReference type="InterPro" id="IPR003016">
    <property type="entry name" value="2-oxoA_DH_lipoyl-BS"/>
</dbReference>
<dbReference type="SUPFAM" id="SSF51230">
    <property type="entry name" value="Single hybrid motif"/>
    <property type="match status" value="1"/>
</dbReference>
<feature type="region of interest" description="Disordered" evidence="11">
    <location>
        <begin position="112"/>
        <end position="132"/>
    </location>
</feature>
<dbReference type="GO" id="GO:0043754">
    <property type="term" value="F:dihydrolipoamide branched chain acyltransferase activity"/>
    <property type="evidence" value="ECO:0007669"/>
    <property type="project" value="UniProtKB-EC"/>
</dbReference>
<dbReference type="AlphaFoldDB" id="A0A8J2MQP3"/>
<proteinExistence type="inferred from homology"/>
<dbReference type="Pfam" id="PF00198">
    <property type="entry name" value="2-oxoacid_dh"/>
    <property type="match status" value="1"/>
</dbReference>
<dbReference type="InterPro" id="IPR001078">
    <property type="entry name" value="2-oxoacid_DH_actylTfrase"/>
</dbReference>
<dbReference type="InterPro" id="IPR000089">
    <property type="entry name" value="Biotin_lipoyl"/>
</dbReference>
<dbReference type="PANTHER" id="PTHR43178:SF5">
    <property type="entry name" value="LIPOAMIDE ACYLTRANSFERASE COMPONENT OF BRANCHED-CHAIN ALPHA-KETO ACID DEHYDROGENASE COMPLEX, MITOCHONDRIAL"/>
    <property type="match status" value="1"/>
</dbReference>
<evidence type="ECO:0000256" key="7">
    <source>
        <dbReference type="ARBA" id="ARBA00023128"/>
    </source>
</evidence>
<dbReference type="Proteomes" id="UP000786811">
    <property type="component" value="Unassembled WGS sequence"/>
</dbReference>
<feature type="domain" description="Lipoyl-binding" evidence="12">
    <location>
        <begin position="30"/>
        <end position="105"/>
    </location>
</feature>
<dbReference type="EC" id="2.3.1.-" evidence="10"/>
<dbReference type="InterPro" id="IPR011053">
    <property type="entry name" value="Single_hybrid_motif"/>
</dbReference>
<comment type="subcellular location">
    <subcellularLocation>
        <location evidence="2">Mitochondrion matrix</location>
    </subcellularLocation>
</comment>
<dbReference type="CDD" id="cd06849">
    <property type="entry name" value="lipoyl_domain"/>
    <property type="match status" value="1"/>
</dbReference>
<evidence type="ECO:0000256" key="10">
    <source>
        <dbReference type="RuleBase" id="RU003423"/>
    </source>
</evidence>
<evidence type="ECO:0000256" key="1">
    <source>
        <dbReference type="ARBA" id="ARBA00001938"/>
    </source>
</evidence>
<dbReference type="PROSITE" id="PS51826">
    <property type="entry name" value="PSBD"/>
    <property type="match status" value="1"/>
</dbReference>
<dbReference type="Gene3D" id="2.40.50.100">
    <property type="match status" value="1"/>
</dbReference>
<dbReference type="FunFam" id="3.30.559.10:FF:000027">
    <property type="entry name" value="Dihydrolipoamide acetyltransferase component of pyruvate dehydrogenase complex"/>
    <property type="match status" value="1"/>
</dbReference>
<dbReference type="PANTHER" id="PTHR43178">
    <property type="entry name" value="DIHYDROLIPOAMIDE ACETYLTRANSFERASE COMPONENT OF PYRUVATE DEHYDROGENASE COMPLEX"/>
    <property type="match status" value="1"/>
</dbReference>
<name>A0A8J2MQP3_COTCN</name>